<dbReference type="Proteomes" id="UP000683925">
    <property type="component" value="Unassembled WGS sequence"/>
</dbReference>
<evidence type="ECO:0000313" key="1">
    <source>
        <dbReference type="EMBL" id="CAD8176940.1"/>
    </source>
</evidence>
<keyword evidence="2" id="KW-1185">Reference proteome</keyword>
<sequence length="91" mass="10988">MIATEYSKCIINFKQLSLILYKICKQERFRGFVEVSYRQSPNYCNFSFFYSHQKIQSPLPHYPVYLQSILIQYWLGQQISRHSSFNTHQLL</sequence>
<name>A0A8S1VI57_PAROT</name>
<dbReference type="AlphaFoldDB" id="A0A8S1VI57"/>
<comment type="caution">
    <text evidence="1">The sequence shown here is derived from an EMBL/GenBank/DDBJ whole genome shotgun (WGS) entry which is preliminary data.</text>
</comment>
<gene>
    <name evidence="1" type="ORF">POCTA_138.1.T0680039</name>
</gene>
<accession>A0A8S1VI57</accession>
<dbReference type="EMBL" id="CAJJDP010000067">
    <property type="protein sequence ID" value="CAD8176940.1"/>
    <property type="molecule type" value="Genomic_DNA"/>
</dbReference>
<protein>
    <submittedName>
        <fullName evidence="1">Uncharacterized protein</fullName>
    </submittedName>
</protein>
<reference evidence="1" key="1">
    <citation type="submission" date="2021-01" db="EMBL/GenBank/DDBJ databases">
        <authorList>
            <consortium name="Genoscope - CEA"/>
            <person name="William W."/>
        </authorList>
    </citation>
    <scope>NUCLEOTIDE SEQUENCE</scope>
</reference>
<proteinExistence type="predicted"/>
<evidence type="ECO:0000313" key="2">
    <source>
        <dbReference type="Proteomes" id="UP000683925"/>
    </source>
</evidence>
<organism evidence="1 2">
    <name type="scientific">Paramecium octaurelia</name>
    <dbReference type="NCBI Taxonomy" id="43137"/>
    <lineage>
        <taxon>Eukaryota</taxon>
        <taxon>Sar</taxon>
        <taxon>Alveolata</taxon>
        <taxon>Ciliophora</taxon>
        <taxon>Intramacronucleata</taxon>
        <taxon>Oligohymenophorea</taxon>
        <taxon>Peniculida</taxon>
        <taxon>Parameciidae</taxon>
        <taxon>Paramecium</taxon>
    </lineage>
</organism>